<comment type="similarity">
    <text evidence="1 2">Belongs to the DegT/DnrJ/EryC1 family.</text>
</comment>
<keyword evidence="4" id="KW-1185">Reference proteome</keyword>
<dbReference type="RefSeq" id="WP_184300108.1">
    <property type="nucleotide sequence ID" value="NZ_JACHLP010000005.1"/>
</dbReference>
<dbReference type="Proteomes" id="UP000562027">
    <property type="component" value="Unassembled WGS sequence"/>
</dbReference>
<reference evidence="3 4" key="1">
    <citation type="submission" date="2020-08" db="EMBL/GenBank/DDBJ databases">
        <title>Functional genomics of gut bacteria from endangered species of beetles.</title>
        <authorList>
            <person name="Carlos-Shanley C."/>
        </authorList>
    </citation>
    <scope>NUCLEOTIDE SEQUENCE [LARGE SCALE GENOMIC DNA]</scope>
    <source>
        <strain evidence="3 4">S00239</strain>
    </source>
</reference>
<protein>
    <submittedName>
        <fullName evidence="3">dTDP-4-amino-4,6-dideoxygalactose transaminase</fullName>
    </submittedName>
</protein>
<keyword evidence="2" id="KW-0663">Pyridoxal phosphate</keyword>
<dbReference type="GO" id="GO:0008483">
    <property type="term" value="F:transaminase activity"/>
    <property type="evidence" value="ECO:0007669"/>
    <property type="project" value="TreeGrafter"/>
</dbReference>
<accession>A0A840L7I9</accession>
<gene>
    <name evidence="3" type="ORF">HNP55_002686</name>
</gene>
<dbReference type="Pfam" id="PF01041">
    <property type="entry name" value="DegT_DnrJ_EryC1"/>
    <property type="match status" value="1"/>
</dbReference>
<dbReference type="InterPro" id="IPR015421">
    <property type="entry name" value="PyrdxlP-dep_Trfase_major"/>
</dbReference>
<dbReference type="InterPro" id="IPR000653">
    <property type="entry name" value="DegT/StrS_aminotransferase"/>
</dbReference>
<evidence type="ECO:0000313" key="4">
    <source>
        <dbReference type="Proteomes" id="UP000562027"/>
    </source>
</evidence>
<dbReference type="PANTHER" id="PTHR30244">
    <property type="entry name" value="TRANSAMINASE"/>
    <property type="match status" value="1"/>
</dbReference>
<dbReference type="InterPro" id="IPR015424">
    <property type="entry name" value="PyrdxlP-dep_Trfase"/>
</dbReference>
<evidence type="ECO:0000313" key="3">
    <source>
        <dbReference type="EMBL" id="MBB4844150.1"/>
    </source>
</evidence>
<dbReference type="PANTHER" id="PTHR30244:SF34">
    <property type="entry name" value="DTDP-4-AMINO-4,6-DIDEOXYGALACTOSE TRANSAMINASE"/>
    <property type="match status" value="1"/>
</dbReference>
<dbReference type="GO" id="GO:0000271">
    <property type="term" value="P:polysaccharide biosynthetic process"/>
    <property type="evidence" value="ECO:0007669"/>
    <property type="project" value="TreeGrafter"/>
</dbReference>
<evidence type="ECO:0000256" key="1">
    <source>
        <dbReference type="ARBA" id="ARBA00037999"/>
    </source>
</evidence>
<dbReference type="EMBL" id="JACHLP010000005">
    <property type="protein sequence ID" value="MBB4844150.1"/>
    <property type="molecule type" value="Genomic_DNA"/>
</dbReference>
<name>A0A840L7I9_9BURK</name>
<proteinExistence type="inferred from homology"/>
<dbReference type="Gene3D" id="3.40.640.10">
    <property type="entry name" value="Type I PLP-dependent aspartate aminotransferase-like (Major domain)"/>
    <property type="match status" value="1"/>
</dbReference>
<comment type="caution">
    <text evidence="3">The sequence shown here is derived from an EMBL/GenBank/DDBJ whole genome shotgun (WGS) entry which is preliminary data.</text>
</comment>
<sequence length="399" mass="43991">MSRPATASIPRLPVLDWHTFSGSKHSSTPCLLDLPQAQLTHSGRASILLALEMLGLGRGDRVLVPTYHCPTMIAPVIQRQAQALFYPLRADGSPDLDWIARQDLGGVRAILAAHFFGIPQHLAPLRAWCDERGIRLIEDCAHALFGVSDGQAVGSWGDLAIASLTKFLPVPEGGCLINNRLLGQAFPSLASPGAKSQLKAAFDIVHVGVNHGRLKGLNRPFSGLLSLLQRFKRRGEALAPAQAAADDYAESFDIDLGQSHRALTAASRCMAQYAPRERIVEGRRQQYRFFAQAFAGSQAFRPLMPQLPEHCAPYVFPLWVDDPDPGYFELRRLGLPVSRWDRLWPEVGEIAGDHGQQWSHHILQLACHQDLSQQELQRMLALVQDIYSPTTKTTSKGEA</sequence>
<dbReference type="GO" id="GO:0030170">
    <property type="term" value="F:pyridoxal phosphate binding"/>
    <property type="evidence" value="ECO:0007669"/>
    <property type="project" value="TreeGrafter"/>
</dbReference>
<dbReference type="AlphaFoldDB" id="A0A840L7I9"/>
<dbReference type="SUPFAM" id="SSF53383">
    <property type="entry name" value="PLP-dependent transferases"/>
    <property type="match status" value="1"/>
</dbReference>
<evidence type="ECO:0000256" key="2">
    <source>
        <dbReference type="RuleBase" id="RU004508"/>
    </source>
</evidence>
<organism evidence="3 4">
    <name type="scientific">Roseateles oligotrophus</name>
    <dbReference type="NCBI Taxonomy" id="1769250"/>
    <lineage>
        <taxon>Bacteria</taxon>
        <taxon>Pseudomonadati</taxon>
        <taxon>Pseudomonadota</taxon>
        <taxon>Betaproteobacteria</taxon>
        <taxon>Burkholderiales</taxon>
        <taxon>Sphaerotilaceae</taxon>
        <taxon>Roseateles</taxon>
    </lineage>
</organism>